<sequence>MGIAGCATDASDATEEETAENEGAIIGGSIDQGDPGVVLVRFGRGSFCTGEVVSPHVVTTAAHCVKGKSGWTVDTTYDGTGTRHSVKEAHYHPSYAGIGKYDVGVLILNDALSVRPIPLNRRALQSSDVGKNVRIIGYGDSTLDGKGYGKRRQATVKLVSYRSTSVTIGNVSTDGKVQCYGDSGGPALLSIDGAERIIGFDSGNNSDVCDQDDLNTRADTTVGFIDPYIERFN</sequence>
<evidence type="ECO:0000259" key="4">
    <source>
        <dbReference type="PROSITE" id="PS50240"/>
    </source>
</evidence>
<dbReference type="SUPFAM" id="SSF50494">
    <property type="entry name" value="Trypsin-like serine proteases"/>
    <property type="match status" value="1"/>
</dbReference>
<comment type="similarity">
    <text evidence="1">Belongs to the peptidase S1 family.</text>
</comment>
<dbReference type="SMART" id="SM00020">
    <property type="entry name" value="Tryp_SPc"/>
    <property type="match status" value="1"/>
</dbReference>
<reference evidence="5 6" key="1">
    <citation type="submission" date="2021-12" db="EMBL/GenBank/DDBJ databases">
        <title>Discovery of the Pendulisporaceae a myxobacterial family with distinct sporulation behavior and unique specialized metabolism.</title>
        <authorList>
            <person name="Garcia R."/>
            <person name="Popoff A."/>
            <person name="Bader C.D."/>
            <person name="Loehr J."/>
            <person name="Walesch S."/>
            <person name="Walt C."/>
            <person name="Boldt J."/>
            <person name="Bunk B."/>
            <person name="Haeckl F.J.F.P.J."/>
            <person name="Gunesch A.P."/>
            <person name="Birkelbach J."/>
            <person name="Nuebel U."/>
            <person name="Pietschmann T."/>
            <person name="Bach T."/>
            <person name="Mueller R."/>
        </authorList>
    </citation>
    <scope>NUCLEOTIDE SEQUENCE [LARGE SCALE GENOMIC DNA]</scope>
    <source>
        <strain evidence="5 6">MSr12523</strain>
    </source>
</reference>
<dbReference type="GO" id="GO:0016787">
    <property type="term" value="F:hydrolase activity"/>
    <property type="evidence" value="ECO:0007669"/>
    <property type="project" value="UniProtKB-KW"/>
</dbReference>
<dbReference type="PROSITE" id="PS50240">
    <property type="entry name" value="TRYPSIN_DOM"/>
    <property type="match status" value="1"/>
</dbReference>
<evidence type="ECO:0000313" key="6">
    <source>
        <dbReference type="Proteomes" id="UP001379533"/>
    </source>
</evidence>
<dbReference type="Proteomes" id="UP001379533">
    <property type="component" value="Chromosome"/>
</dbReference>
<proteinExistence type="inferred from homology"/>
<keyword evidence="5" id="KW-0378">Hydrolase</keyword>
<protein>
    <submittedName>
        <fullName evidence="5">Trypsin-like serine protease</fullName>
        <ecNumber evidence="5">3.4.21.-</ecNumber>
    </submittedName>
</protein>
<name>A0ABZ2JZ04_9BACT</name>
<gene>
    <name evidence="5" type="ORF">LZC95_34725</name>
</gene>
<evidence type="ECO:0000256" key="1">
    <source>
        <dbReference type="ARBA" id="ARBA00007664"/>
    </source>
</evidence>
<dbReference type="EMBL" id="CP089982">
    <property type="protein sequence ID" value="WXA91602.1"/>
    <property type="molecule type" value="Genomic_DNA"/>
</dbReference>
<dbReference type="InterPro" id="IPR009003">
    <property type="entry name" value="Peptidase_S1_PA"/>
</dbReference>
<keyword evidence="6" id="KW-1185">Reference proteome</keyword>
<dbReference type="EC" id="3.4.21.-" evidence="5"/>
<dbReference type="RefSeq" id="WP_394842222.1">
    <property type="nucleotide sequence ID" value="NZ_CP089982.1"/>
</dbReference>
<dbReference type="InterPro" id="IPR001254">
    <property type="entry name" value="Trypsin_dom"/>
</dbReference>
<dbReference type="InterPro" id="IPR001314">
    <property type="entry name" value="Peptidase_S1A"/>
</dbReference>
<feature type="region of interest" description="Disordered" evidence="3">
    <location>
        <begin position="1"/>
        <end position="21"/>
    </location>
</feature>
<accession>A0ABZ2JZ04</accession>
<keyword evidence="2" id="KW-1015">Disulfide bond</keyword>
<dbReference type="InterPro" id="IPR043504">
    <property type="entry name" value="Peptidase_S1_PA_chymotrypsin"/>
</dbReference>
<dbReference type="PRINTS" id="PR00722">
    <property type="entry name" value="CHYMOTRYPSIN"/>
</dbReference>
<feature type="domain" description="Peptidase S1" evidence="4">
    <location>
        <begin position="25"/>
        <end position="233"/>
    </location>
</feature>
<evidence type="ECO:0000256" key="2">
    <source>
        <dbReference type="ARBA" id="ARBA00023157"/>
    </source>
</evidence>
<dbReference type="PANTHER" id="PTHR24276">
    <property type="entry name" value="POLYSERASE-RELATED"/>
    <property type="match status" value="1"/>
</dbReference>
<dbReference type="Pfam" id="PF00089">
    <property type="entry name" value="Trypsin"/>
    <property type="match status" value="1"/>
</dbReference>
<organism evidence="5 6">
    <name type="scientific">Pendulispora brunnea</name>
    <dbReference type="NCBI Taxonomy" id="2905690"/>
    <lineage>
        <taxon>Bacteria</taxon>
        <taxon>Pseudomonadati</taxon>
        <taxon>Myxococcota</taxon>
        <taxon>Myxococcia</taxon>
        <taxon>Myxococcales</taxon>
        <taxon>Sorangiineae</taxon>
        <taxon>Pendulisporaceae</taxon>
        <taxon>Pendulispora</taxon>
    </lineage>
</organism>
<dbReference type="PANTHER" id="PTHR24276:SF98">
    <property type="entry name" value="FI18310P1-RELATED"/>
    <property type="match status" value="1"/>
</dbReference>
<dbReference type="Gene3D" id="2.40.10.10">
    <property type="entry name" value="Trypsin-like serine proteases"/>
    <property type="match status" value="1"/>
</dbReference>
<dbReference type="InterPro" id="IPR050430">
    <property type="entry name" value="Peptidase_S1"/>
</dbReference>
<evidence type="ECO:0000256" key="3">
    <source>
        <dbReference type="SAM" id="MobiDB-lite"/>
    </source>
</evidence>
<evidence type="ECO:0000313" key="5">
    <source>
        <dbReference type="EMBL" id="WXA91602.1"/>
    </source>
</evidence>